<dbReference type="EMBL" id="JABFAD010000004">
    <property type="protein sequence ID" value="MBA0795734.1"/>
    <property type="molecule type" value="Genomic_DNA"/>
</dbReference>
<gene>
    <name evidence="2" type="ORF">Gohar_006571</name>
</gene>
<comment type="caution">
    <text evidence="2">The sequence shown here is derived from an EMBL/GenBank/DDBJ whole genome shotgun (WGS) entry which is preliminary data.</text>
</comment>
<keyword evidence="3" id="KW-1185">Reference proteome</keyword>
<evidence type="ECO:0000259" key="1">
    <source>
        <dbReference type="Pfam" id="PF14372"/>
    </source>
</evidence>
<dbReference type="InterPro" id="IPR025525">
    <property type="entry name" value="hAT-like_transposase_RNase-H"/>
</dbReference>
<dbReference type="PANTHER" id="PTHR23272:SF189">
    <property type="entry name" value="ZINC FINGER BED DOMAIN-CONTAINING PROTEIN RICESLEEPER 1-LIKE"/>
    <property type="match status" value="1"/>
</dbReference>
<evidence type="ECO:0000313" key="2">
    <source>
        <dbReference type="EMBL" id="MBA0795734.1"/>
    </source>
</evidence>
<dbReference type="Pfam" id="PF14372">
    <property type="entry name" value="hAT-like_RNase-H"/>
    <property type="match status" value="1"/>
</dbReference>
<reference evidence="2 3" key="1">
    <citation type="journal article" date="2019" name="Genome Biol. Evol.">
        <title>Insights into the evolution of the New World diploid cottons (Gossypium, subgenus Houzingenia) based on genome sequencing.</title>
        <authorList>
            <person name="Grover C.E."/>
            <person name="Arick M.A. 2nd"/>
            <person name="Thrash A."/>
            <person name="Conover J.L."/>
            <person name="Sanders W.S."/>
            <person name="Peterson D.G."/>
            <person name="Frelichowski J.E."/>
            <person name="Scheffler J.A."/>
            <person name="Scheffler B.E."/>
            <person name="Wendel J.F."/>
        </authorList>
    </citation>
    <scope>NUCLEOTIDE SEQUENCE [LARGE SCALE GENOMIC DNA]</scope>
    <source>
        <strain evidence="2">0</strain>
        <tissue evidence="2">Leaf</tissue>
    </source>
</reference>
<sequence length="99" mass="12152">MLEFTLYYKDVLDYWGQQDKDYLIFSLSDEEWRNVTILCNFFKVFYDMTCVFFGSKYPMVNLYFRGVWEFHNVLVDTIKGPHSFLTLMVMQMQEKFNKY</sequence>
<dbReference type="OrthoDB" id="1937726at2759"/>
<feature type="domain" description="hAT-like transposase RNase-H fold" evidence="1">
    <location>
        <begin position="54"/>
        <end position="99"/>
    </location>
</feature>
<accession>A0A7J9GF53</accession>
<name>A0A7J9GF53_9ROSI</name>
<dbReference type="GO" id="GO:0003677">
    <property type="term" value="F:DNA binding"/>
    <property type="evidence" value="ECO:0007669"/>
    <property type="project" value="InterPro"/>
</dbReference>
<organism evidence="2 3">
    <name type="scientific">Gossypium harknessii</name>
    <dbReference type="NCBI Taxonomy" id="34285"/>
    <lineage>
        <taxon>Eukaryota</taxon>
        <taxon>Viridiplantae</taxon>
        <taxon>Streptophyta</taxon>
        <taxon>Embryophyta</taxon>
        <taxon>Tracheophyta</taxon>
        <taxon>Spermatophyta</taxon>
        <taxon>Magnoliopsida</taxon>
        <taxon>eudicotyledons</taxon>
        <taxon>Gunneridae</taxon>
        <taxon>Pentapetalae</taxon>
        <taxon>rosids</taxon>
        <taxon>malvids</taxon>
        <taxon>Malvales</taxon>
        <taxon>Malvaceae</taxon>
        <taxon>Malvoideae</taxon>
        <taxon>Gossypium</taxon>
    </lineage>
</organism>
<evidence type="ECO:0000313" key="3">
    <source>
        <dbReference type="Proteomes" id="UP000593560"/>
    </source>
</evidence>
<dbReference type="Proteomes" id="UP000593560">
    <property type="component" value="Unassembled WGS sequence"/>
</dbReference>
<dbReference type="AlphaFoldDB" id="A0A7J9GF53"/>
<proteinExistence type="predicted"/>
<protein>
    <recommendedName>
        <fullName evidence="1">hAT-like transposase RNase-H fold domain-containing protein</fullName>
    </recommendedName>
</protein>
<dbReference type="PANTHER" id="PTHR23272">
    <property type="entry name" value="BED FINGER-RELATED"/>
    <property type="match status" value="1"/>
</dbReference>